<evidence type="ECO:0000313" key="1">
    <source>
        <dbReference type="EMBL" id="PWN54233.1"/>
    </source>
</evidence>
<keyword evidence="2" id="KW-1185">Reference proteome</keyword>
<accession>A0ACD0P7U6</accession>
<protein>
    <submittedName>
        <fullName evidence="1">WD40 repeat-like protein</fullName>
    </submittedName>
</protein>
<sequence>METTDYEEERLRNIRENEKLMMELGVLNGSKIIGPPVAPSGKPQNGAAKKRAKPVARKKQEPIPRRIMPTRSSARLQGQEADSETLKRKYEAEAEQARMEAEAAKKARHGQFDLSQLTGGELEAESIHSLKSVLSDVASVELKSQVPYVEGKDKREDEEEAEPSRERKELVKILDKMTLRSSAKVTPKRVYSMAYHPSTEKDLIFVGDKEGTIGVWDASAPNEMESKPGEVEDEEDQEASFPEGKSWSLQAHGRSPVTSLKFDPCKADSLFSACYDSTIRNFSLATGKSDEVWAGDEDVLLSVFDVLSPSTHPSAFTDTPAPSLDERSIWVADHRGGLIHLDLREDKRIRQQKSRRWQVCEKKIGAMSVNPLAPHCIATASLDQHVRLFDVRALQSLAETSSAPYNSKGVDINLLEEAQTKAQFASHKARQACTSVDFSPRGNQLVGVSYDDVVKVWDLEISWLYSSQGAKLNGSKGSKSAKSKPPIKDEPGKKRSNTIIDWINRKPKGGKGPDEMEKVDELVPVADRPEDLLAEPIKIPHNNQTGKWLTLFRARWNQNPNVEPHFTMGSMSRRAEIYASDGKLLRSLWDEDIVTAVPAVTCTHPSETGKLATGNASGRCTWWAPVESE</sequence>
<dbReference type="Proteomes" id="UP000245626">
    <property type="component" value="Unassembled WGS sequence"/>
</dbReference>
<gene>
    <name evidence="1" type="ORF">IE53DRAFT_276187</name>
</gene>
<name>A0ACD0P7U6_9BASI</name>
<proteinExistence type="predicted"/>
<reference evidence="1 2" key="1">
    <citation type="journal article" date="2018" name="Mol. Biol. Evol.">
        <title>Broad Genomic Sampling Reveals a Smut Pathogenic Ancestry of the Fungal Clade Ustilaginomycotina.</title>
        <authorList>
            <person name="Kijpornyongpan T."/>
            <person name="Mondo S.J."/>
            <person name="Barry K."/>
            <person name="Sandor L."/>
            <person name="Lee J."/>
            <person name="Lipzen A."/>
            <person name="Pangilinan J."/>
            <person name="LaButti K."/>
            <person name="Hainaut M."/>
            <person name="Henrissat B."/>
            <person name="Grigoriev I.V."/>
            <person name="Spatafora J.W."/>
            <person name="Aime M.C."/>
        </authorList>
    </citation>
    <scope>NUCLEOTIDE SEQUENCE [LARGE SCALE GENOMIC DNA]</scope>
    <source>
        <strain evidence="1 2">SA 807</strain>
    </source>
</reference>
<organism evidence="1 2">
    <name type="scientific">Violaceomyces palustris</name>
    <dbReference type="NCBI Taxonomy" id="1673888"/>
    <lineage>
        <taxon>Eukaryota</taxon>
        <taxon>Fungi</taxon>
        <taxon>Dikarya</taxon>
        <taxon>Basidiomycota</taxon>
        <taxon>Ustilaginomycotina</taxon>
        <taxon>Ustilaginomycetes</taxon>
        <taxon>Violaceomycetales</taxon>
        <taxon>Violaceomycetaceae</taxon>
        <taxon>Violaceomyces</taxon>
    </lineage>
</organism>
<dbReference type="EMBL" id="KZ819691">
    <property type="protein sequence ID" value="PWN54233.1"/>
    <property type="molecule type" value="Genomic_DNA"/>
</dbReference>
<evidence type="ECO:0000313" key="2">
    <source>
        <dbReference type="Proteomes" id="UP000245626"/>
    </source>
</evidence>